<feature type="compositionally biased region" description="Polar residues" evidence="1">
    <location>
        <begin position="603"/>
        <end position="612"/>
    </location>
</feature>
<feature type="compositionally biased region" description="Low complexity" evidence="1">
    <location>
        <begin position="536"/>
        <end position="547"/>
    </location>
</feature>
<evidence type="ECO:0000256" key="1">
    <source>
        <dbReference type="SAM" id="MobiDB-lite"/>
    </source>
</evidence>
<keyword evidence="4" id="KW-1185">Reference proteome</keyword>
<feature type="compositionally biased region" description="Polar residues" evidence="1">
    <location>
        <begin position="573"/>
        <end position="585"/>
    </location>
</feature>
<dbReference type="FunFam" id="3.30.420.10:FF:000032">
    <property type="entry name" value="Retrovirus-related Pol polyprotein from transposon 297-like Protein"/>
    <property type="match status" value="1"/>
</dbReference>
<protein>
    <recommendedName>
        <fullName evidence="2">Integrase catalytic domain-containing protein</fullName>
    </recommendedName>
</protein>
<feature type="domain" description="Integrase catalytic" evidence="2">
    <location>
        <begin position="158"/>
        <end position="316"/>
    </location>
</feature>
<dbReference type="RefSeq" id="XP_038074823.1">
    <property type="nucleotide sequence ID" value="XM_038218895.1"/>
</dbReference>
<dbReference type="GO" id="GO:0003676">
    <property type="term" value="F:nucleic acid binding"/>
    <property type="evidence" value="ECO:0007669"/>
    <property type="project" value="InterPro"/>
</dbReference>
<dbReference type="PANTHER" id="PTHR37984">
    <property type="entry name" value="PROTEIN CBG26694"/>
    <property type="match status" value="1"/>
</dbReference>
<dbReference type="SUPFAM" id="SSF53098">
    <property type="entry name" value="Ribonuclease H-like"/>
    <property type="match status" value="1"/>
</dbReference>
<dbReference type="PROSITE" id="PS50994">
    <property type="entry name" value="INTEGRASE"/>
    <property type="match status" value="1"/>
</dbReference>
<dbReference type="InterPro" id="IPR012337">
    <property type="entry name" value="RNaseH-like_sf"/>
</dbReference>
<dbReference type="InterPro" id="IPR001584">
    <property type="entry name" value="Integrase_cat-core"/>
</dbReference>
<dbReference type="OMA" id="CMDFWSA"/>
<evidence type="ECO:0000259" key="2">
    <source>
        <dbReference type="PROSITE" id="PS50994"/>
    </source>
</evidence>
<feature type="compositionally biased region" description="Basic and acidic residues" evidence="1">
    <location>
        <begin position="485"/>
        <end position="507"/>
    </location>
</feature>
<evidence type="ECO:0000313" key="3">
    <source>
        <dbReference type="EnsemblMetazoa" id="XP_038074823.1"/>
    </source>
</evidence>
<dbReference type="InterPro" id="IPR036397">
    <property type="entry name" value="RNaseH_sf"/>
</dbReference>
<dbReference type="OrthoDB" id="4369127at2759"/>
<dbReference type="EnsemblMetazoa" id="XM_038218895.1">
    <property type="protein sequence ID" value="XP_038074823.1"/>
    <property type="gene ID" value="LOC119742731"/>
</dbReference>
<dbReference type="GO" id="GO:0015074">
    <property type="term" value="P:DNA integration"/>
    <property type="evidence" value="ECO:0007669"/>
    <property type="project" value="InterPro"/>
</dbReference>
<dbReference type="Gene3D" id="1.10.340.70">
    <property type="match status" value="1"/>
</dbReference>
<dbReference type="AlphaFoldDB" id="A0A914BF03"/>
<dbReference type="Pfam" id="PF17921">
    <property type="entry name" value="Integrase_H2C2"/>
    <property type="match status" value="1"/>
</dbReference>
<proteinExistence type="predicted"/>
<dbReference type="InterPro" id="IPR050951">
    <property type="entry name" value="Retrovirus_Pol_polyprotein"/>
</dbReference>
<dbReference type="Pfam" id="PF00665">
    <property type="entry name" value="rve"/>
    <property type="match status" value="1"/>
</dbReference>
<evidence type="ECO:0000313" key="4">
    <source>
        <dbReference type="Proteomes" id="UP000887568"/>
    </source>
</evidence>
<dbReference type="Gene3D" id="3.30.420.10">
    <property type="entry name" value="Ribonuclease H-like superfamily/Ribonuclease H"/>
    <property type="match status" value="1"/>
</dbReference>
<name>A0A914BF03_PATMI</name>
<sequence length="654" mass="72233">MATAAPSATSTIPGYSHEDLARLQQSDPLISPFYTLWRRGGKPGSRQLKHESSPLRALIKRWDRIEVRGEVLYVRFHDPVEGDSYQLLLPAELQPMVMDTLHNQAGHQGRERTLALIRKRCFWPGMATTVEKWCQKCERCTVSKAPTPAVRPSMGRLLAERPLDILAIDFTILEKATDGRENVLVMTDVFSKFSQAVLCRYQKASTVAKVLVEVWFQKFGVPRRIHSDQGRNFESQLVKDLCGVYGIQKSRTTAYHPQGNGQCERFNRRSMTVSAHCHPGKNADGPNTFESSCSCTIASRTHLPALSPFLVFMGQEPTLPIDLLLNPAADADKLLHVGCDSWVEQHQQRLQAAAEVARKRQLERSEARCKRNEERVNDKGIAVGTRVLLRNRIPGRNKIGDHWQATPYKVTARPHDNVYEVQLADGTGPRKRVTRTEVLDTGEFVPEGDSTSEASDNELPGEAPDPEDGATHDQNADASEDEPMPVEHQDHDAEVATGQRGDHKDGGETTNRSQVADEEESSSLLDVMVLVKEVDTQPTTAPSQSSSEPGEPMADGKTMVDDPQASDEAVETPGTTALSTPQETTMPAEMSEPHSFNEAVETESPSVSQSPSDNREPVGPSTSTLPAMIAEPHHPDKAVETESPFSVPVSFRCF</sequence>
<organism evidence="3 4">
    <name type="scientific">Patiria miniata</name>
    <name type="common">Bat star</name>
    <name type="synonym">Asterina miniata</name>
    <dbReference type="NCBI Taxonomy" id="46514"/>
    <lineage>
        <taxon>Eukaryota</taxon>
        <taxon>Metazoa</taxon>
        <taxon>Echinodermata</taxon>
        <taxon>Eleutherozoa</taxon>
        <taxon>Asterozoa</taxon>
        <taxon>Asteroidea</taxon>
        <taxon>Valvatacea</taxon>
        <taxon>Valvatida</taxon>
        <taxon>Asterinidae</taxon>
        <taxon>Patiria</taxon>
    </lineage>
</organism>
<dbReference type="GeneID" id="119742731"/>
<dbReference type="FunFam" id="1.10.340.70:FF:000001">
    <property type="entry name" value="Retrovirus-related Pol polyprotein from transposon gypsy-like Protein"/>
    <property type="match status" value="1"/>
</dbReference>
<accession>A0A914BF03</accession>
<feature type="region of interest" description="Disordered" evidence="1">
    <location>
        <begin position="430"/>
        <end position="628"/>
    </location>
</feature>
<dbReference type="InterPro" id="IPR041588">
    <property type="entry name" value="Integrase_H2C2"/>
</dbReference>
<dbReference type="PANTHER" id="PTHR37984:SF15">
    <property type="entry name" value="INTEGRASE CATALYTIC DOMAIN-CONTAINING PROTEIN"/>
    <property type="match status" value="1"/>
</dbReference>
<dbReference type="Proteomes" id="UP000887568">
    <property type="component" value="Unplaced"/>
</dbReference>
<reference evidence="3" key="1">
    <citation type="submission" date="2022-11" db="UniProtKB">
        <authorList>
            <consortium name="EnsemblMetazoa"/>
        </authorList>
    </citation>
    <scope>IDENTIFICATION</scope>
</reference>